<reference evidence="2" key="1">
    <citation type="submission" date="2020-07" db="EMBL/GenBank/DDBJ databases">
        <title>Multicomponent nature underlies the extraordinary mechanical properties of spider dragline silk.</title>
        <authorList>
            <person name="Kono N."/>
            <person name="Nakamura H."/>
            <person name="Mori M."/>
            <person name="Yoshida Y."/>
            <person name="Ohtoshi R."/>
            <person name="Malay A.D."/>
            <person name="Moran D.A.P."/>
            <person name="Tomita M."/>
            <person name="Numata K."/>
            <person name="Arakawa K."/>
        </authorList>
    </citation>
    <scope>NUCLEOTIDE SEQUENCE</scope>
</reference>
<dbReference type="Pfam" id="PF13847">
    <property type="entry name" value="Methyltransf_31"/>
    <property type="match status" value="1"/>
</dbReference>
<evidence type="ECO:0000313" key="2">
    <source>
        <dbReference type="EMBL" id="GFR18057.1"/>
    </source>
</evidence>
<gene>
    <name evidence="2" type="primary">NCL1_11512</name>
    <name evidence="2" type="ORF">TNCT_155671</name>
</gene>
<dbReference type="CDD" id="cd02440">
    <property type="entry name" value="AdoMet_MTases"/>
    <property type="match status" value="1"/>
</dbReference>
<feature type="domain" description="Methyltransferase" evidence="1">
    <location>
        <begin position="34"/>
        <end position="185"/>
    </location>
</feature>
<evidence type="ECO:0000313" key="3">
    <source>
        <dbReference type="Proteomes" id="UP000887116"/>
    </source>
</evidence>
<dbReference type="InterPro" id="IPR025714">
    <property type="entry name" value="Methyltranfer_dom"/>
</dbReference>
<dbReference type="Proteomes" id="UP000887116">
    <property type="component" value="Unassembled WGS sequence"/>
</dbReference>
<dbReference type="InterPro" id="IPR029063">
    <property type="entry name" value="SAM-dependent_MTases_sf"/>
</dbReference>
<evidence type="ECO:0000259" key="1">
    <source>
        <dbReference type="Pfam" id="PF13847"/>
    </source>
</evidence>
<dbReference type="SUPFAM" id="SSF53335">
    <property type="entry name" value="S-adenosyl-L-methionine-dependent methyltransferases"/>
    <property type="match status" value="1"/>
</dbReference>
<protein>
    <submittedName>
        <fullName evidence="2">Jhamt</fullName>
    </submittedName>
</protein>
<organism evidence="2 3">
    <name type="scientific">Trichonephila clavata</name>
    <name type="common">Joro spider</name>
    <name type="synonym">Nephila clavata</name>
    <dbReference type="NCBI Taxonomy" id="2740835"/>
    <lineage>
        <taxon>Eukaryota</taxon>
        <taxon>Metazoa</taxon>
        <taxon>Ecdysozoa</taxon>
        <taxon>Arthropoda</taxon>
        <taxon>Chelicerata</taxon>
        <taxon>Arachnida</taxon>
        <taxon>Araneae</taxon>
        <taxon>Araneomorphae</taxon>
        <taxon>Entelegynae</taxon>
        <taxon>Araneoidea</taxon>
        <taxon>Nephilidae</taxon>
        <taxon>Trichonephila</taxon>
    </lineage>
</organism>
<accession>A0A8X6LRK5</accession>
<sequence>MAQSSFTLQTSVPYHYCAIFVRRCAEEFQWKDLSEDVVMDIGCGDELNCCKAILMQFPDVRALIAVDKESTVFQTVHFRHRRIQFVVGDIEERDPFKSYEGKMNKILSTNTFHQIIDKELAFRNVYRLLKPGGEAGFLFCVNSCLHKFLTALMEMPKYGTILKGTIEENLYPPEHGKQYYKEMLEKIGFKHVRAVEEERRRPFDTDECFKDSILEPLKVNHQLSPEATETFKVEALEAYEKEVGRHEGKLCYVTVQLHLLGVKPMESSGSKSKETTVA</sequence>
<proteinExistence type="predicted"/>
<dbReference type="EMBL" id="BMAO01027554">
    <property type="protein sequence ID" value="GFR18057.1"/>
    <property type="molecule type" value="Genomic_DNA"/>
</dbReference>
<comment type="caution">
    <text evidence="2">The sequence shown here is derived from an EMBL/GenBank/DDBJ whole genome shotgun (WGS) entry which is preliminary data.</text>
</comment>
<keyword evidence="3" id="KW-1185">Reference proteome</keyword>
<dbReference type="Gene3D" id="3.40.50.150">
    <property type="entry name" value="Vaccinia Virus protein VP39"/>
    <property type="match status" value="1"/>
</dbReference>
<name>A0A8X6LRK5_TRICU</name>
<dbReference type="OrthoDB" id="6429157at2759"/>
<dbReference type="AlphaFoldDB" id="A0A8X6LRK5"/>